<feature type="region of interest" description="Disordered" evidence="1">
    <location>
        <begin position="795"/>
        <end position="830"/>
    </location>
</feature>
<reference evidence="2 3" key="1">
    <citation type="submission" date="2023-02" db="EMBL/GenBank/DDBJ databases">
        <title>LHISI_Scaffold_Assembly.</title>
        <authorList>
            <person name="Stuart O.P."/>
            <person name="Cleave R."/>
            <person name="Magrath M.J.L."/>
            <person name="Mikheyev A.S."/>
        </authorList>
    </citation>
    <scope>NUCLEOTIDE SEQUENCE [LARGE SCALE GENOMIC DNA]</scope>
    <source>
        <strain evidence="2">Daus_M_001</strain>
        <tissue evidence="2">Leg muscle</tissue>
    </source>
</reference>
<comment type="caution">
    <text evidence="2">The sequence shown here is derived from an EMBL/GenBank/DDBJ whole genome shotgun (WGS) entry which is preliminary data.</text>
</comment>
<protein>
    <submittedName>
        <fullName evidence="2">Uncharacterized protein</fullName>
    </submittedName>
</protein>
<gene>
    <name evidence="2" type="ORF">PR048_015872</name>
</gene>
<sequence length="924" mass="101932">MHLCRVRTRIQSDESHRVSNQDQATDLCTNVTKTSRTFLAKMGYNAICNILVKGTSFSRRYKNTVSPSKKQDRACTFYSVAPSALMFGGELVCTFGCFSCFLSVPVAPGYPPVSSPRTARLPPRRTGFNPRPGHRIFASGNRVGQCRWSADFPGELPFPPTPSLRHHSIFTSITHIGSQDLAVKSRPNLFTHSLWGVRICVVSDNHEVSVHWTLLLCRVTRSPHRTRQLTTVRCPSSGSVPAVKEVYGTIPILSDGTALVEVDAATDVGISAEEVNDAGKTGDISLEEEICVEKPSVGNIHTTLTQLTMVYLPITEFPRELQLANNTQALRLHAGISLQESACRSQPAGVSLQKSVCRSQSARVNPDLHPCCRIDASVGSAIDFRPIQIARGHEITSYMKRPFRMREHYDNGLKQFIHDKLNKLINIRNDSSFKSQQVWTPIPLAAPVVTDSTDKGMCHNRLHIVSVVWIFPTDGFMPSISSSSEMSPILPAHSTTSAEMPTSLSVSTCASAVPSLKIGMVSSTSSVVIPKSLPLSNATSAARPSINGTVLSSSLTVKLTKSSMEESTINCDTYNTIARVTCLLSSRICISNTSIPVLGKGSCVKVIQIQYGGRKQDDGRLLLWSRDPLPQIRHLYSTLTEWADPSVALATGSLAPPARHVCRRCNPLFCSVGDLATFLLLSLPLTNPTLPPPYHGQCLAPQFCGRLCSRLLPTHAALPYCYRFSTSSKQKKKSSRQHVTCTNVAVFQEQDTWHGIAYHEHSPLNNTTGTKASEDQVAEHIYYRDVLDVRKLCHGERRRRKSSKGNDHASTTKPHNNSSRHLKVGRSAHKEIKDTDAQWPGRITMREHGTKSPVQLTLRQFDRAVYLPDDSGYRLLHFCVLSFSLEVAELTQRAARAGIKYTAPPSCSTNKINFPLKKLFSRKS</sequence>
<evidence type="ECO:0000313" key="2">
    <source>
        <dbReference type="EMBL" id="KAJ8884015.1"/>
    </source>
</evidence>
<accession>A0ABQ9HIC3</accession>
<feature type="compositionally biased region" description="Polar residues" evidence="1">
    <location>
        <begin position="808"/>
        <end position="817"/>
    </location>
</feature>
<organism evidence="2 3">
    <name type="scientific">Dryococelus australis</name>
    <dbReference type="NCBI Taxonomy" id="614101"/>
    <lineage>
        <taxon>Eukaryota</taxon>
        <taxon>Metazoa</taxon>
        <taxon>Ecdysozoa</taxon>
        <taxon>Arthropoda</taxon>
        <taxon>Hexapoda</taxon>
        <taxon>Insecta</taxon>
        <taxon>Pterygota</taxon>
        <taxon>Neoptera</taxon>
        <taxon>Polyneoptera</taxon>
        <taxon>Phasmatodea</taxon>
        <taxon>Verophasmatodea</taxon>
        <taxon>Anareolatae</taxon>
        <taxon>Phasmatidae</taxon>
        <taxon>Eurycanthinae</taxon>
        <taxon>Dryococelus</taxon>
    </lineage>
</organism>
<dbReference type="Proteomes" id="UP001159363">
    <property type="component" value="Chromosome 4"/>
</dbReference>
<evidence type="ECO:0000313" key="3">
    <source>
        <dbReference type="Proteomes" id="UP001159363"/>
    </source>
</evidence>
<evidence type="ECO:0000256" key="1">
    <source>
        <dbReference type="SAM" id="MobiDB-lite"/>
    </source>
</evidence>
<keyword evidence="3" id="KW-1185">Reference proteome</keyword>
<proteinExistence type="predicted"/>
<feature type="compositionally biased region" description="Basic residues" evidence="1">
    <location>
        <begin position="818"/>
        <end position="827"/>
    </location>
</feature>
<dbReference type="EMBL" id="JARBHB010000005">
    <property type="protein sequence ID" value="KAJ8884015.1"/>
    <property type="molecule type" value="Genomic_DNA"/>
</dbReference>
<name>A0ABQ9HIC3_9NEOP</name>